<organism evidence="3 4">
    <name type="scientific">Rhodococcus oxybenzonivorans</name>
    <dbReference type="NCBI Taxonomy" id="1990687"/>
    <lineage>
        <taxon>Bacteria</taxon>
        <taxon>Bacillati</taxon>
        <taxon>Actinomycetota</taxon>
        <taxon>Actinomycetes</taxon>
        <taxon>Mycobacteriales</taxon>
        <taxon>Nocardiaceae</taxon>
        <taxon>Rhodococcus</taxon>
    </lineage>
</organism>
<evidence type="ECO:0000256" key="2">
    <source>
        <dbReference type="SAM" id="Phobius"/>
    </source>
</evidence>
<evidence type="ECO:0000313" key="3">
    <source>
        <dbReference type="EMBL" id="AWK76783.1"/>
    </source>
</evidence>
<dbReference type="AlphaFoldDB" id="A0A2S2C7K7"/>
<evidence type="ECO:0000256" key="1">
    <source>
        <dbReference type="SAM" id="MobiDB-lite"/>
    </source>
</evidence>
<sequence>MLGITVLAAIAGMLLTQQVGHSAAPSAADAHIAIPVLIHDTATADISEVADRSSTSDEKHQHLPAGALPLQVCLAVLAGTLGLLLNCGAKRSSSRRDGNSRPRFRTRTGTGISTSLRPLMPVLCSTCVLRM</sequence>
<gene>
    <name evidence="3" type="ORF">CBI38_35775</name>
</gene>
<keyword evidence="2" id="KW-1133">Transmembrane helix</keyword>
<name>A0A2S2C7K7_9NOCA</name>
<keyword evidence="4" id="KW-1185">Reference proteome</keyword>
<dbReference type="Proteomes" id="UP000245711">
    <property type="component" value="Plasmid pRB29"/>
</dbReference>
<reference evidence="3 4" key="1">
    <citation type="submission" date="2017-05" db="EMBL/GenBank/DDBJ databases">
        <title>Isolation of Rhodococcus sp. S2-17 biodegrading of BP-3.</title>
        <authorList>
            <person name="Lee Y."/>
            <person name="Kim K.H."/>
            <person name="Chun B.H."/>
            <person name="Jung H.S."/>
            <person name="Jeon C.O."/>
        </authorList>
    </citation>
    <scope>NUCLEOTIDE SEQUENCE [LARGE SCALE GENOMIC DNA]</scope>
    <source>
        <strain evidence="3 4">S2-17</strain>
        <plasmid evidence="4">prb29</plasmid>
    </source>
</reference>
<keyword evidence="2" id="KW-0472">Membrane</keyword>
<protein>
    <submittedName>
        <fullName evidence="3">Uncharacterized protein</fullName>
    </submittedName>
</protein>
<accession>A0A2S2C7K7</accession>
<feature type="transmembrane region" description="Helical" evidence="2">
    <location>
        <begin position="68"/>
        <end position="87"/>
    </location>
</feature>
<evidence type="ECO:0000313" key="4">
    <source>
        <dbReference type="Proteomes" id="UP000245711"/>
    </source>
</evidence>
<dbReference type="KEGG" id="roz:CBI38_35775"/>
<feature type="region of interest" description="Disordered" evidence="1">
    <location>
        <begin position="90"/>
        <end position="111"/>
    </location>
</feature>
<proteinExistence type="predicted"/>
<keyword evidence="2" id="KW-0812">Transmembrane</keyword>
<dbReference type="EMBL" id="CP021356">
    <property type="protein sequence ID" value="AWK76783.1"/>
    <property type="molecule type" value="Genomic_DNA"/>
</dbReference>
<keyword evidence="3" id="KW-0614">Plasmid</keyword>
<geneLocation type="plasmid" evidence="4">
    <name>prb29</name>
</geneLocation>